<keyword evidence="1" id="KW-0812">Transmembrane</keyword>
<dbReference type="EMBL" id="BAABHW010000001">
    <property type="protein sequence ID" value="GAA5068756.1"/>
    <property type="molecule type" value="Genomic_DNA"/>
</dbReference>
<keyword evidence="1" id="KW-0472">Membrane</keyword>
<dbReference type="PANTHER" id="PTHR34821:SF2">
    <property type="entry name" value="INNER MEMBRANE PROTEIN YDCZ"/>
    <property type="match status" value="1"/>
</dbReference>
<organism evidence="2 3">
    <name type="scientific">[Roseibacterium] beibuensis</name>
    <dbReference type="NCBI Taxonomy" id="1193142"/>
    <lineage>
        <taxon>Bacteria</taxon>
        <taxon>Pseudomonadati</taxon>
        <taxon>Pseudomonadota</taxon>
        <taxon>Alphaproteobacteria</taxon>
        <taxon>Rhodobacterales</taxon>
        <taxon>Roseobacteraceae</taxon>
        <taxon>Roseicyclus</taxon>
    </lineage>
</organism>
<feature type="transmembrane region" description="Helical" evidence="1">
    <location>
        <begin position="93"/>
        <end position="116"/>
    </location>
</feature>
<dbReference type="InterPro" id="IPR006750">
    <property type="entry name" value="YdcZ"/>
</dbReference>
<dbReference type="Pfam" id="PF04657">
    <property type="entry name" value="DMT_YdcZ"/>
    <property type="match status" value="1"/>
</dbReference>
<feature type="transmembrane region" description="Helical" evidence="1">
    <location>
        <begin position="128"/>
        <end position="145"/>
    </location>
</feature>
<dbReference type="RefSeq" id="WP_259547415.1">
    <property type="nucleotide sequence ID" value="NZ_BAABHW010000001.1"/>
</dbReference>
<keyword evidence="1" id="KW-1133">Transmembrane helix</keyword>
<proteinExistence type="predicted"/>
<feature type="transmembrane region" description="Helical" evidence="1">
    <location>
        <begin position="36"/>
        <end position="55"/>
    </location>
</feature>
<protein>
    <submittedName>
        <fullName evidence="2">DMT family transporter</fullName>
    </submittedName>
</protein>
<evidence type="ECO:0000313" key="2">
    <source>
        <dbReference type="EMBL" id="GAA5068756.1"/>
    </source>
</evidence>
<reference evidence="3" key="1">
    <citation type="journal article" date="2019" name="Int. J. Syst. Evol. Microbiol.">
        <title>The Global Catalogue of Microorganisms (GCM) 10K type strain sequencing project: providing services to taxonomists for standard genome sequencing and annotation.</title>
        <authorList>
            <consortium name="The Broad Institute Genomics Platform"/>
            <consortium name="The Broad Institute Genome Sequencing Center for Infectious Disease"/>
            <person name="Wu L."/>
            <person name="Ma J."/>
        </authorList>
    </citation>
    <scope>NUCLEOTIDE SEQUENCE [LARGE SCALE GENOMIC DNA]</scope>
    <source>
        <strain evidence="3">JCM 18015</strain>
    </source>
</reference>
<name>A0ABP9L3S8_9RHOB</name>
<comment type="caution">
    <text evidence="2">The sequence shown here is derived from an EMBL/GenBank/DDBJ whole genome shotgun (WGS) entry which is preliminary data.</text>
</comment>
<gene>
    <name evidence="2" type="ORF">GCM10023209_09720</name>
</gene>
<dbReference type="PANTHER" id="PTHR34821">
    <property type="entry name" value="INNER MEMBRANE PROTEIN YDCZ"/>
    <property type="match status" value="1"/>
</dbReference>
<dbReference type="Proteomes" id="UP001499910">
    <property type="component" value="Unassembled WGS sequence"/>
</dbReference>
<sequence>MPYQAFIMLLAGVGIPLLAALNARLGANIGSPAAAAVVLFVVAFSAAVVVTLITGPSALRALSGQPWHLFTAGLFVAFYVLTITWIAPSFGVGNAVFFVLIGQLISAAAIDHFGLFGSQVTPVSATRVLGILVMAAGVAITQLAPRG</sequence>
<evidence type="ECO:0000256" key="1">
    <source>
        <dbReference type="SAM" id="Phobius"/>
    </source>
</evidence>
<keyword evidence="3" id="KW-1185">Reference proteome</keyword>
<feature type="transmembrane region" description="Helical" evidence="1">
    <location>
        <begin position="67"/>
        <end position="87"/>
    </location>
</feature>
<evidence type="ECO:0000313" key="3">
    <source>
        <dbReference type="Proteomes" id="UP001499910"/>
    </source>
</evidence>
<accession>A0ABP9L3S8</accession>